<evidence type="ECO:0000313" key="1">
    <source>
        <dbReference type="EMBL" id="MBB1060968.1"/>
    </source>
</evidence>
<keyword evidence="2" id="KW-1185">Reference proteome</keyword>
<dbReference type="Proteomes" id="UP000523196">
    <property type="component" value="Unassembled WGS sequence"/>
</dbReference>
<name>A0A7W3TMC9_9GAMM</name>
<comment type="caution">
    <text evidence="1">The sequence shown here is derived from an EMBL/GenBank/DDBJ whole genome shotgun (WGS) entry which is preliminary data.</text>
</comment>
<dbReference type="RefSeq" id="WP_182687388.1">
    <property type="nucleotide sequence ID" value="NZ_JACHTF010000010.1"/>
</dbReference>
<protein>
    <submittedName>
        <fullName evidence="1">Uncharacterized protein</fullName>
    </submittedName>
</protein>
<sequence length="143" mass="14781">MHISPSGLLAVPVLLSFAACQPTVRGTGTDPDGPACQATTAQGGVVHVEVAYAPDGMPSASPDTCKVESGTRIVFRTPPGEARTFSIEFSGPPPGSRVSGRLPAVSRGSQRVVELLADGAPGSYKYDIHANGRTLDPVIIIDR</sequence>
<evidence type="ECO:0000313" key="2">
    <source>
        <dbReference type="Proteomes" id="UP000523196"/>
    </source>
</evidence>
<accession>A0A7W3TMC9</accession>
<dbReference type="AlphaFoldDB" id="A0A7W3TMC9"/>
<dbReference type="EMBL" id="JACHTF010000010">
    <property type="protein sequence ID" value="MBB1060968.1"/>
    <property type="molecule type" value="Genomic_DNA"/>
</dbReference>
<proteinExistence type="predicted"/>
<gene>
    <name evidence="1" type="ORF">H4F98_10315</name>
</gene>
<reference evidence="1 2" key="1">
    <citation type="submission" date="2020-08" db="EMBL/GenBank/DDBJ databases">
        <authorList>
            <person name="Xu S."/>
            <person name="Li A."/>
        </authorList>
    </citation>
    <scope>NUCLEOTIDE SEQUENCE [LARGE SCALE GENOMIC DNA]</scope>
    <source>
        <strain evidence="1 2">119BY6-57</strain>
    </source>
</reference>
<organism evidence="1 2">
    <name type="scientific">Marilutibacter spongiae</name>
    <dbReference type="NCBI Taxonomy" id="2025720"/>
    <lineage>
        <taxon>Bacteria</taxon>
        <taxon>Pseudomonadati</taxon>
        <taxon>Pseudomonadota</taxon>
        <taxon>Gammaproteobacteria</taxon>
        <taxon>Lysobacterales</taxon>
        <taxon>Lysobacteraceae</taxon>
        <taxon>Marilutibacter</taxon>
    </lineage>
</organism>